<dbReference type="STRING" id="1801990.A2V69_01970"/>
<protein>
    <recommendedName>
        <fullName evidence="17">FtsK domain-containing protein</fullName>
    </recommendedName>
</protein>
<keyword evidence="6 14" id="KW-0547">Nucleotide-binding</keyword>
<evidence type="ECO:0000256" key="12">
    <source>
        <dbReference type="ARBA" id="ARBA00023306"/>
    </source>
</evidence>
<dbReference type="InterPro" id="IPR036388">
    <property type="entry name" value="WH-like_DNA-bd_sf"/>
</dbReference>
<feature type="domain" description="FtsK" evidence="17">
    <location>
        <begin position="384"/>
        <end position="575"/>
    </location>
</feature>
<reference evidence="18 19" key="1">
    <citation type="journal article" date="2016" name="Nat. Commun.">
        <title>Thousands of microbial genomes shed light on interconnected biogeochemical processes in an aquifer system.</title>
        <authorList>
            <person name="Anantharaman K."/>
            <person name="Brown C.T."/>
            <person name="Hug L.A."/>
            <person name="Sharon I."/>
            <person name="Castelle C.J."/>
            <person name="Probst A.J."/>
            <person name="Thomas B.C."/>
            <person name="Singh A."/>
            <person name="Wilkins M.J."/>
            <person name="Karaoz U."/>
            <person name="Brodie E.L."/>
            <person name="Williams K.H."/>
            <person name="Hubbard S.S."/>
            <person name="Banfield J.F."/>
        </authorList>
    </citation>
    <scope>NUCLEOTIDE SEQUENCE [LARGE SCALE GENOMIC DNA]</scope>
</reference>
<evidence type="ECO:0000259" key="17">
    <source>
        <dbReference type="PROSITE" id="PS50901"/>
    </source>
</evidence>
<dbReference type="InterPro" id="IPR036390">
    <property type="entry name" value="WH_DNA-bd_sf"/>
</dbReference>
<accession>A0A1G2F6R4</accession>
<dbReference type="InterPro" id="IPR050206">
    <property type="entry name" value="FtsK/SpoIIIE/SftA"/>
</dbReference>
<dbReference type="GO" id="GO:0005886">
    <property type="term" value="C:plasma membrane"/>
    <property type="evidence" value="ECO:0007669"/>
    <property type="project" value="UniProtKB-SubCell"/>
</dbReference>
<keyword evidence="10" id="KW-0238">DNA-binding</keyword>
<feature type="transmembrane region" description="Helical" evidence="16">
    <location>
        <begin position="102"/>
        <end position="126"/>
    </location>
</feature>
<evidence type="ECO:0000256" key="1">
    <source>
        <dbReference type="ARBA" id="ARBA00004651"/>
    </source>
</evidence>
<gene>
    <name evidence="18" type="ORF">A2V69_01970</name>
</gene>
<evidence type="ECO:0000256" key="6">
    <source>
        <dbReference type="ARBA" id="ARBA00022741"/>
    </source>
</evidence>
<dbReference type="SMART" id="SM00382">
    <property type="entry name" value="AAA"/>
    <property type="match status" value="1"/>
</dbReference>
<feature type="binding site" evidence="14">
    <location>
        <begin position="401"/>
        <end position="408"/>
    </location>
    <ligand>
        <name>ATP</name>
        <dbReference type="ChEBI" id="CHEBI:30616"/>
    </ligand>
</feature>
<comment type="subunit">
    <text evidence="13">Homohexamer. Forms a ring that surrounds DNA.</text>
</comment>
<dbReference type="CDD" id="cd01127">
    <property type="entry name" value="TrwB_TraG_TraD_VirD4"/>
    <property type="match status" value="1"/>
</dbReference>
<comment type="caution">
    <text evidence="18">The sequence shown here is derived from an EMBL/GenBank/DDBJ whole genome shotgun (WGS) entry which is preliminary data.</text>
</comment>
<dbReference type="SUPFAM" id="SSF103473">
    <property type="entry name" value="MFS general substrate transporter"/>
    <property type="match status" value="1"/>
</dbReference>
<dbReference type="GO" id="GO:0005524">
    <property type="term" value="F:ATP binding"/>
    <property type="evidence" value="ECO:0007669"/>
    <property type="project" value="UniProtKB-UniRule"/>
</dbReference>
<dbReference type="SMART" id="SM00843">
    <property type="entry name" value="Ftsk_gamma"/>
    <property type="match status" value="1"/>
</dbReference>
<keyword evidence="7" id="KW-0159">Chromosome partition</keyword>
<feature type="transmembrane region" description="Helical" evidence="16">
    <location>
        <begin position="146"/>
        <end position="168"/>
    </location>
</feature>
<feature type="compositionally biased region" description="Acidic residues" evidence="15">
    <location>
        <begin position="718"/>
        <end position="731"/>
    </location>
</feature>
<evidence type="ECO:0000256" key="10">
    <source>
        <dbReference type="ARBA" id="ARBA00023125"/>
    </source>
</evidence>
<dbReference type="GO" id="GO:0007059">
    <property type="term" value="P:chromosome segregation"/>
    <property type="evidence" value="ECO:0007669"/>
    <property type="project" value="UniProtKB-KW"/>
</dbReference>
<evidence type="ECO:0000256" key="8">
    <source>
        <dbReference type="ARBA" id="ARBA00022840"/>
    </source>
</evidence>
<dbReference type="Pfam" id="PF13491">
    <property type="entry name" value="FtsK_4TM"/>
    <property type="match status" value="1"/>
</dbReference>
<keyword evidence="3" id="KW-1003">Cell membrane</keyword>
<keyword evidence="12" id="KW-0131">Cell cycle</keyword>
<dbReference type="InterPro" id="IPR025199">
    <property type="entry name" value="FtsK_4TM"/>
</dbReference>
<keyword evidence="5 16" id="KW-0812">Transmembrane</keyword>
<dbReference type="InterPro" id="IPR002543">
    <property type="entry name" value="FtsK_dom"/>
</dbReference>
<organism evidence="18 19">
    <name type="scientific">Candidatus Portnoybacteria bacterium RBG_13_40_8</name>
    <dbReference type="NCBI Taxonomy" id="1801990"/>
    <lineage>
        <taxon>Bacteria</taxon>
        <taxon>Candidatus Portnoyibacteriota</taxon>
    </lineage>
</organism>
<keyword evidence="8 14" id="KW-0067">ATP-binding</keyword>
<evidence type="ECO:0000256" key="11">
    <source>
        <dbReference type="ARBA" id="ARBA00023136"/>
    </source>
</evidence>
<feature type="transmembrane region" description="Helical" evidence="16">
    <location>
        <begin position="73"/>
        <end position="95"/>
    </location>
</feature>
<dbReference type="InterPro" id="IPR027417">
    <property type="entry name" value="P-loop_NTPase"/>
</dbReference>
<dbReference type="InterPro" id="IPR018541">
    <property type="entry name" value="Ftsk_gamma"/>
</dbReference>
<dbReference type="InterPro" id="IPR036259">
    <property type="entry name" value="MFS_trans_sf"/>
</dbReference>
<dbReference type="PROSITE" id="PS50901">
    <property type="entry name" value="FTSK"/>
    <property type="match status" value="1"/>
</dbReference>
<dbReference type="SUPFAM" id="SSF52540">
    <property type="entry name" value="P-loop containing nucleoside triphosphate hydrolases"/>
    <property type="match status" value="1"/>
</dbReference>
<dbReference type="InterPro" id="IPR003593">
    <property type="entry name" value="AAA+_ATPase"/>
</dbReference>
<keyword evidence="4" id="KW-0132">Cell division</keyword>
<evidence type="ECO:0000256" key="13">
    <source>
        <dbReference type="ARBA" id="ARBA00025923"/>
    </source>
</evidence>
<evidence type="ECO:0000256" key="15">
    <source>
        <dbReference type="SAM" id="MobiDB-lite"/>
    </source>
</evidence>
<feature type="transmembrane region" description="Helical" evidence="16">
    <location>
        <begin position="40"/>
        <end position="61"/>
    </location>
</feature>
<dbReference type="SUPFAM" id="SSF46785">
    <property type="entry name" value="Winged helix' DNA-binding domain"/>
    <property type="match status" value="1"/>
</dbReference>
<evidence type="ECO:0000256" key="2">
    <source>
        <dbReference type="ARBA" id="ARBA00006474"/>
    </source>
</evidence>
<dbReference type="EMBL" id="MHMT01000001">
    <property type="protein sequence ID" value="OGZ33278.1"/>
    <property type="molecule type" value="Genomic_DNA"/>
</dbReference>
<dbReference type="Pfam" id="PF17854">
    <property type="entry name" value="FtsK_alpha"/>
    <property type="match status" value="1"/>
</dbReference>
<dbReference type="InterPro" id="IPR041027">
    <property type="entry name" value="FtsK_alpha"/>
</dbReference>
<dbReference type="AlphaFoldDB" id="A0A1G2F6R4"/>
<dbReference type="GO" id="GO:0051301">
    <property type="term" value="P:cell division"/>
    <property type="evidence" value="ECO:0007669"/>
    <property type="project" value="UniProtKB-KW"/>
</dbReference>
<evidence type="ECO:0000256" key="3">
    <source>
        <dbReference type="ARBA" id="ARBA00022475"/>
    </source>
</evidence>
<dbReference type="PANTHER" id="PTHR22683:SF41">
    <property type="entry name" value="DNA TRANSLOCASE FTSK"/>
    <property type="match status" value="1"/>
</dbReference>
<name>A0A1G2F6R4_9BACT</name>
<sequence>MSKKERKKIKKLKKKLRGYKEKELKEKKPKLNINPETRRGVVAVVLFTLAIILILSFQGVGGSLGEYLFKGSGFVFGNCLWLIPLMFLAAGIIILKDIHRNVYFSTLFGILIFILSFLGLINILFPNGAKKAGWLGYLISWPFLKIFGFWVTLVVFIAAILISILISFNISLRKIPKKEEEGEAGEKISQEIKGMTAGSTDRRVTRFVKGILKKPTMEVKDIAEEGEESLNKKEEKEEELIPTTKIGIKEYTFPPLELLESDKGYPSSGDVKTNVAIIQKTLENFGIPVEMGEVNVGPTVTQYTLKPAGGVKLSKITALHRDISLTLAAHPIRIEAPIPGRSLVGIEIPNKTKTLVRLRDLLAGYDYKKDGHNLNMVLGRDVAGNPVWANLVKMPHMLIAGATGSGKSICIHSLIISLLYQKSPWEMKFILIDPKRVELPFYNGIPHLLTPVIVDLNKVINAFKWAIKEMEERYKKLAAAGAKDLASYNEKMVKSSPEDMMPYIVIIVDELADIMAAFGKEVEWAIVRLAQMSRAIGIHLVVSTQRPSVEVITGLIKANITSRIALQVASQVDSRTILDMNGAERLLGNGDMLFLAGDVGKPKRIQGVYASEKEIRNVVKFLKKEAGEIEYEEITPEPEERAGFEGQAISLDDPLLEEAKQLIIQTGKASASYLQRRFRIGYARAASLLDALEQQGIIGPADGAKPREVLINKNREEENIEEITEDEDLDEVPIPSEKKEEEDYIEDAEDTEDETSEEDDNKEESEEEEEEF</sequence>
<evidence type="ECO:0000313" key="19">
    <source>
        <dbReference type="Proteomes" id="UP000177810"/>
    </source>
</evidence>
<dbReference type="GO" id="GO:0003677">
    <property type="term" value="F:DNA binding"/>
    <property type="evidence" value="ECO:0007669"/>
    <property type="project" value="UniProtKB-KW"/>
</dbReference>
<evidence type="ECO:0000313" key="18">
    <source>
        <dbReference type="EMBL" id="OGZ33278.1"/>
    </source>
</evidence>
<dbReference type="PANTHER" id="PTHR22683">
    <property type="entry name" value="SPORULATION PROTEIN RELATED"/>
    <property type="match status" value="1"/>
</dbReference>
<evidence type="ECO:0000256" key="7">
    <source>
        <dbReference type="ARBA" id="ARBA00022829"/>
    </source>
</evidence>
<comment type="similarity">
    <text evidence="2">Belongs to the FtsK/SpoIIIE/SftA family.</text>
</comment>
<dbReference type="Gene3D" id="1.10.10.10">
    <property type="entry name" value="Winged helix-like DNA-binding domain superfamily/Winged helix DNA-binding domain"/>
    <property type="match status" value="1"/>
</dbReference>
<dbReference type="Proteomes" id="UP000177810">
    <property type="component" value="Unassembled WGS sequence"/>
</dbReference>
<evidence type="ECO:0000256" key="4">
    <source>
        <dbReference type="ARBA" id="ARBA00022618"/>
    </source>
</evidence>
<dbReference type="Gene3D" id="3.40.50.300">
    <property type="entry name" value="P-loop containing nucleotide triphosphate hydrolases"/>
    <property type="match status" value="1"/>
</dbReference>
<dbReference type="Gene3D" id="3.30.980.40">
    <property type="match status" value="1"/>
</dbReference>
<dbReference type="Pfam" id="PF01580">
    <property type="entry name" value="FtsK_SpoIIIE"/>
    <property type="match status" value="1"/>
</dbReference>
<comment type="subcellular location">
    <subcellularLocation>
        <location evidence="1">Cell membrane</location>
        <topology evidence="1">Multi-pass membrane protein</topology>
    </subcellularLocation>
</comment>
<evidence type="ECO:0000256" key="9">
    <source>
        <dbReference type="ARBA" id="ARBA00022989"/>
    </source>
</evidence>
<keyword evidence="9 16" id="KW-1133">Transmembrane helix</keyword>
<evidence type="ECO:0000256" key="16">
    <source>
        <dbReference type="SAM" id="Phobius"/>
    </source>
</evidence>
<dbReference type="Pfam" id="PF09397">
    <property type="entry name" value="FtsK_gamma"/>
    <property type="match status" value="1"/>
</dbReference>
<feature type="region of interest" description="Disordered" evidence="15">
    <location>
        <begin position="716"/>
        <end position="772"/>
    </location>
</feature>
<feature type="compositionally biased region" description="Acidic residues" evidence="15">
    <location>
        <begin position="742"/>
        <end position="772"/>
    </location>
</feature>
<evidence type="ECO:0000256" key="5">
    <source>
        <dbReference type="ARBA" id="ARBA00022692"/>
    </source>
</evidence>
<proteinExistence type="inferred from homology"/>
<evidence type="ECO:0000256" key="14">
    <source>
        <dbReference type="PROSITE-ProRule" id="PRU00289"/>
    </source>
</evidence>
<keyword evidence="11 16" id="KW-0472">Membrane</keyword>